<accession>A0A6F8SME2</accession>
<reference evidence="2" key="1">
    <citation type="journal article" date="2020" name="Microbiol. Resour. Announc.">
        <title>Complete Genome Sequence of Adlercreutzia sp. Strain 8CFCBH1, a Potent Producer of Equol, Isolated from Healthy Japanese Feces.</title>
        <authorList>
            <person name="Ogata Y."/>
            <person name="Sakamoto M."/>
            <person name="Ohkuma M."/>
            <person name="Hattori M."/>
            <person name="Suda W."/>
        </authorList>
    </citation>
    <scope>NUCLEOTIDE SEQUENCE [LARGE SCALE GENOMIC DNA]</scope>
    <source>
        <strain evidence="2">8CFCBH1</strain>
    </source>
</reference>
<proteinExistence type="predicted"/>
<name>A0A6F8SME2_9ACTN</name>
<dbReference type="PANTHER" id="PTHR37291">
    <property type="entry name" value="5-METHYLCYTOSINE-SPECIFIC RESTRICTION ENZYME B"/>
    <property type="match status" value="1"/>
</dbReference>
<dbReference type="Proteomes" id="UP000501727">
    <property type="component" value="Chromosome"/>
</dbReference>
<dbReference type="KEGG" id="ahat:ADCFC_20280"/>
<dbReference type="PANTHER" id="PTHR37291:SF1">
    <property type="entry name" value="TYPE IV METHYL-DIRECTED RESTRICTION ENZYME ECOKMCRB SUBUNIT"/>
    <property type="match status" value="1"/>
</dbReference>
<evidence type="ECO:0000313" key="1">
    <source>
        <dbReference type="EMBL" id="BCA89409.1"/>
    </source>
</evidence>
<dbReference type="InterPro" id="IPR052934">
    <property type="entry name" value="Methyl-DNA_Rec/Restrict_Enz"/>
</dbReference>
<keyword evidence="2" id="KW-1185">Reference proteome</keyword>
<dbReference type="AlphaFoldDB" id="A0A6F8SME2"/>
<gene>
    <name evidence="1" type="ORF">ADCFC_19060</name>
</gene>
<evidence type="ECO:0000313" key="2">
    <source>
        <dbReference type="Proteomes" id="UP000501727"/>
    </source>
</evidence>
<protein>
    <submittedName>
        <fullName evidence="1">Uncharacterized protein</fullName>
    </submittedName>
</protein>
<dbReference type="EMBL" id="AP022829">
    <property type="protein sequence ID" value="BCA89409.1"/>
    <property type="molecule type" value="Genomic_DNA"/>
</dbReference>
<reference evidence="2" key="2">
    <citation type="submission" date="2020-03" db="EMBL/GenBank/DDBJ databases">
        <title>Complete Genome Sequence of Adlercreutzia sp. strain 8CFCBH1 Producing Equol, Isolated from Healthy Japanese Feces.</title>
        <authorList>
            <person name="Ogata Y."/>
            <person name="Sakamoto M."/>
            <person name="Ohkuma M."/>
            <person name="Hattori M."/>
            <person name="Suda W."/>
        </authorList>
    </citation>
    <scope>NUCLEOTIDE SEQUENCE [LARGE SCALE GENOMIC DNA]</scope>
    <source>
        <strain evidence="2">8CFCBH1</strain>
    </source>
</reference>
<organism evidence="1 2">
    <name type="scientific">Adlercreutzia hattorii</name>
    <dbReference type="NCBI Taxonomy" id="2707299"/>
    <lineage>
        <taxon>Bacteria</taxon>
        <taxon>Bacillati</taxon>
        <taxon>Actinomycetota</taxon>
        <taxon>Coriobacteriia</taxon>
        <taxon>Eggerthellales</taxon>
        <taxon>Eggerthellaceae</taxon>
        <taxon>Adlercreutzia</taxon>
    </lineage>
</organism>
<dbReference type="RefSeq" id="WP_173114176.1">
    <property type="nucleotide sequence ID" value="NZ_AP022829.1"/>
</dbReference>
<sequence>MIDYALRRRFSFYEMEPAFDSEGFKRELSEHDSPQLQKLVGALRSLNREIEQDQSLGKGFRIGHSYLCGLEDGSVEELSNIVELEIAPMLEEYWYDDEEKVADWTEQLGAALK</sequence>